<dbReference type="Pfam" id="PF09862">
    <property type="entry name" value="DUF2089"/>
    <property type="match status" value="1"/>
</dbReference>
<dbReference type="InterPro" id="IPR053957">
    <property type="entry name" value="DUF2089_Zn_ribbon"/>
</dbReference>
<name>A0A7C4U4F9_9BACT</name>
<organism evidence="3">
    <name type="scientific">Caldisericum exile</name>
    <dbReference type="NCBI Taxonomy" id="693075"/>
    <lineage>
        <taxon>Bacteria</taxon>
        <taxon>Pseudomonadati</taxon>
        <taxon>Caldisericota/Cryosericota group</taxon>
        <taxon>Caldisericota</taxon>
        <taxon>Caldisericia</taxon>
        <taxon>Caldisericales</taxon>
        <taxon>Caldisericaceae</taxon>
        <taxon>Caldisericum</taxon>
    </lineage>
</organism>
<evidence type="ECO:0000259" key="2">
    <source>
        <dbReference type="Pfam" id="PF22747"/>
    </source>
</evidence>
<dbReference type="InterPro" id="IPR018658">
    <property type="entry name" value="DUF2089"/>
</dbReference>
<evidence type="ECO:0000259" key="1">
    <source>
        <dbReference type="Pfam" id="PF09862"/>
    </source>
</evidence>
<dbReference type="AlphaFoldDB" id="A0A7C4U4F9"/>
<gene>
    <name evidence="3" type="ORF">ENV82_05135</name>
</gene>
<evidence type="ECO:0000313" key="3">
    <source>
        <dbReference type="EMBL" id="HGW60793.1"/>
    </source>
</evidence>
<feature type="domain" description="DUF2089" evidence="2">
    <location>
        <begin position="9"/>
        <end position="39"/>
    </location>
</feature>
<proteinExistence type="predicted"/>
<comment type="caution">
    <text evidence="3">The sequence shown here is derived from an EMBL/GenBank/DDBJ whole genome shotgun (WGS) entry which is preliminary data.</text>
</comment>
<accession>A0A7C4U4F9</accession>
<dbReference type="EMBL" id="DTHV01000153">
    <property type="protein sequence ID" value="HGW60793.1"/>
    <property type="molecule type" value="Genomic_DNA"/>
</dbReference>
<protein>
    <submittedName>
        <fullName evidence="3">DUF2089 domain-containing protein</fullName>
    </submittedName>
</protein>
<reference evidence="3" key="1">
    <citation type="journal article" date="2020" name="mSystems">
        <title>Genome- and Community-Level Interaction Insights into Carbon Utilization and Element Cycling Functions of Hydrothermarchaeota in Hydrothermal Sediment.</title>
        <authorList>
            <person name="Zhou Z."/>
            <person name="Liu Y."/>
            <person name="Xu W."/>
            <person name="Pan J."/>
            <person name="Luo Z.H."/>
            <person name="Li M."/>
        </authorList>
    </citation>
    <scope>NUCLEOTIDE SEQUENCE [LARGE SCALE GENOMIC DNA]</scope>
    <source>
        <strain evidence="3">SpSt-794</strain>
    </source>
</reference>
<dbReference type="Pfam" id="PF22747">
    <property type="entry name" value="Zn_ribbon_DUF2089"/>
    <property type="match status" value="1"/>
</dbReference>
<sequence length="125" mass="14059">MKKKIVGVCPICGSPLTITELKCNNCGTTIQGSFEFDRFMLLDDEDREFLIEFLKSKGNIKELQARLDISYPTAKARLDKLLKNLNLYEEGGESKLTKSEVLSKLERGEITVDEAVELLKEAGDE</sequence>
<feature type="domain" description="DUF2089" evidence="1">
    <location>
        <begin position="42"/>
        <end position="87"/>
    </location>
</feature>